<dbReference type="Pfam" id="PF01479">
    <property type="entry name" value="S4"/>
    <property type="match status" value="1"/>
</dbReference>
<dbReference type="NCBIfam" id="TIGR00093">
    <property type="entry name" value="pseudouridine synthase"/>
    <property type="match status" value="1"/>
</dbReference>
<dbReference type="PROSITE" id="PS01149">
    <property type="entry name" value="PSI_RSU"/>
    <property type="match status" value="1"/>
</dbReference>
<dbReference type="Pfam" id="PF00849">
    <property type="entry name" value="PseudoU_synth_2"/>
    <property type="match status" value="1"/>
</dbReference>
<organism evidence="5">
    <name type="scientific">freshwater metagenome</name>
    <dbReference type="NCBI Taxonomy" id="449393"/>
    <lineage>
        <taxon>unclassified sequences</taxon>
        <taxon>metagenomes</taxon>
        <taxon>ecological metagenomes</taxon>
    </lineage>
</organism>
<dbReference type="SMART" id="SM00363">
    <property type="entry name" value="S4"/>
    <property type="match status" value="1"/>
</dbReference>
<dbReference type="Gene3D" id="3.10.290.10">
    <property type="entry name" value="RNA-binding S4 domain"/>
    <property type="match status" value="1"/>
</dbReference>
<dbReference type="FunFam" id="3.10.290.10:FF:000003">
    <property type="entry name" value="Pseudouridine synthase"/>
    <property type="match status" value="1"/>
</dbReference>
<dbReference type="PANTHER" id="PTHR47683:SF2">
    <property type="entry name" value="RNA-BINDING S4 DOMAIN-CONTAINING PROTEIN"/>
    <property type="match status" value="1"/>
</dbReference>
<dbReference type="InterPro" id="IPR050343">
    <property type="entry name" value="RsuA_PseudoU_synthase"/>
</dbReference>
<dbReference type="Gene3D" id="3.30.70.1560">
    <property type="entry name" value="Alpha-L RNA-binding motif"/>
    <property type="match status" value="1"/>
</dbReference>
<name>A0A6J6YRW5_9ZZZZ</name>
<comment type="similarity">
    <text evidence="1">Belongs to the pseudouridine synthase RsuA family.</text>
</comment>
<protein>
    <submittedName>
        <fullName evidence="5">Unannotated protein</fullName>
    </submittedName>
</protein>
<dbReference type="PANTHER" id="PTHR47683">
    <property type="entry name" value="PSEUDOURIDINE SYNTHASE FAMILY PROTEIN-RELATED"/>
    <property type="match status" value="1"/>
</dbReference>
<dbReference type="InterPro" id="IPR020094">
    <property type="entry name" value="TruA/RsuA/RluB/E/F_N"/>
</dbReference>
<dbReference type="InterPro" id="IPR006145">
    <property type="entry name" value="PsdUridine_synth_RsuA/RluA"/>
</dbReference>
<keyword evidence="3" id="KW-0413">Isomerase</keyword>
<dbReference type="GO" id="GO:0001522">
    <property type="term" value="P:pseudouridine synthesis"/>
    <property type="evidence" value="ECO:0007669"/>
    <property type="project" value="InterPro"/>
</dbReference>
<feature type="domain" description="RNA-binding S4" evidence="4">
    <location>
        <begin position="15"/>
        <end position="78"/>
    </location>
</feature>
<dbReference type="CDD" id="cd02870">
    <property type="entry name" value="PseudoU_synth_RsuA_like"/>
    <property type="match status" value="1"/>
</dbReference>
<dbReference type="GO" id="GO:0006364">
    <property type="term" value="P:rRNA processing"/>
    <property type="evidence" value="ECO:0007669"/>
    <property type="project" value="UniProtKB-ARBA"/>
</dbReference>
<evidence type="ECO:0000256" key="3">
    <source>
        <dbReference type="ARBA" id="ARBA00023235"/>
    </source>
</evidence>
<dbReference type="AlphaFoldDB" id="A0A6J6YRW5"/>
<dbReference type="InterPro" id="IPR042092">
    <property type="entry name" value="PsdUridine_s_RsuA/RluB/E/F_cat"/>
</dbReference>
<dbReference type="InterPro" id="IPR020103">
    <property type="entry name" value="PsdUridine_synth_cat_dom_sf"/>
</dbReference>
<gene>
    <name evidence="5" type="ORF">UFOPK3026_01043</name>
</gene>
<dbReference type="Gene3D" id="3.30.70.580">
    <property type="entry name" value="Pseudouridine synthase I, catalytic domain, N-terminal subdomain"/>
    <property type="match status" value="1"/>
</dbReference>
<dbReference type="EMBL" id="CAFAAP010000159">
    <property type="protein sequence ID" value="CAB4809998.1"/>
    <property type="molecule type" value="Genomic_DNA"/>
</dbReference>
<proteinExistence type="inferred from homology"/>
<evidence type="ECO:0000256" key="2">
    <source>
        <dbReference type="ARBA" id="ARBA00022884"/>
    </source>
</evidence>
<dbReference type="GO" id="GO:0009982">
    <property type="term" value="F:pseudouridine synthase activity"/>
    <property type="evidence" value="ECO:0007669"/>
    <property type="project" value="InterPro"/>
</dbReference>
<accession>A0A6J6YRW5</accession>
<dbReference type="SUPFAM" id="SSF55120">
    <property type="entry name" value="Pseudouridine synthase"/>
    <property type="match status" value="1"/>
</dbReference>
<dbReference type="InterPro" id="IPR002942">
    <property type="entry name" value="S4_RNA-bd"/>
</dbReference>
<sequence length="249" mass="27507">MAHDEFSEFENNDGERLQKVLAKTGWGSRRECEILIDEGRVRVNGEIAILGRRVDVESDKVEVDGITIGVSPGLVYYLLNKPVDVITTAKDTHGRATVIELVPLEPRVFPVGRLDAETEGLILMTNDGDLGHRLTHPSFGIEKEYLAHVRSSQNGVSESALKKLRDGVELDDGFTEPAQVGQLQPGVLRIIIHEGRNRQIRRMCEAVGHPVERLVRVRIGPLIDRTLAPGSWRALTTAEVVSLNQATAN</sequence>
<evidence type="ECO:0000256" key="1">
    <source>
        <dbReference type="ARBA" id="ARBA00008348"/>
    </source>
</evidence>
<dbReference type="InterPro" id="IPR036986">
    <property type="entry name" value="S4_RNA-bd_sf"/>
</dbReference>
<evidence type="ECO:0000313" key="5">
    <source>
        <dbReference type="EMBL" id="CAB4809998.1"/>
    </source>
</evidence>
<reference evidence="5" key="1">
    <citation type="submission" date="2020-05" db="EMBL/GenBank/DDBJ databases">
        <authorList>
            <person name="Chiriac C."/>
            <person name="Salcher M."/>
            <person name="Ghai R."/>
            <person name="Kavagutti S V."/>
        </authorList>
    </citation>
    <scope>NUCLEOTIDE SEQUENCE</scope>
</reference>
<dbReference type="CDD" id="cd00165">
    <property type="entry name" value="S4"/>
    <property type="match status" value="1"/>
</dbReference>
<dbReference type="InterPro" id="IPR018496">
    <property type="entry name" value="PsdUridine_synth_RsuA/RluB_CS"/>
</dbReference>
<dbReference type="SUPFAM" id="SSF55174">
    <property type="entry name" value="Alpha-L RNA-binding motif"/>
    <property type="match status" value="1"/>
</dbReference>
<dbReference type="InterPro" id="IPR000748">
    <property type="entry name" value="PsdUridine_synth_RsuA/RluB/E/F"/>
</dbReference>
<dbReference type="FunFam" id="3.30.70.1560:FF:000001">
    <property type="entry name" value="Pseudouridine synthase"/>
    <property type="match status" value="1"/>
</dbReference>
<dbReference type="GO" id="GO:0003723">
    <property type="term" value="F:RNA binding"/>
    <property type="evidence" value="ECO:0007669"/>
    <property type="project" value="UniProtKB-KW"/>
</dbReference>
<evidence type="ECO:0000259" key="4">
    <source>
        <dbReference type="SMART" id="SM00363"/>
    </source>
</evidence>
<dbReference type="PROSITE" id="PS50889">
    <property type="entry name" value="S4"/>
    <property type="match status" value="1"/>
</dbReference>
<keyword evidence="2" id="KW-0694">RNA-binding</keyword>
<dbReference type="GO" id="GO:0005829">
    <property type="term" value="C:cytosol"/>
    <property type="evidence" value="ECO:0007669"/>
    <property type="project" value="UniProtKB-ARBA"/>
</dbReference>